<evidence type="ECO:0000313" key="2">
    <source>
        <dbReference type="Proteomes" id="UP000828390"/>
    </source>
</evidence>
<sequence>MRDMVSHNDSDVIPEEWNIAIASLNVTSFAPNDIAKDQLSLARLKQCLGIVWLEW</sequence>
<comment type="caution">
    <text evidence="1">The sequence shown here is derived from an EMBL/GenBank/DDBJ whole genome shotgun (WGS) entry which is preliminary data.</text>
</comment>
<accession>A0A9D4IIT0</accession>
<proteinExistence type="predicted"/>
<organism evidence="1 2">
    <name type="scientific">Dreissena polymorpha</name>
    <name type="common">Zebra mussel</name>
    <name type="synonym">Mytilus polymorpha</name>
    <dbReference type="NCBI Taxonomy" id="45954"/>
    <lineage>
        <taxon>Eukaryota</taxon>
        <taxon>Metazoa</taxon>
        <taxon>Spiralia</taxon>
        <taxon>Lophotrochozoa</taxon>
        <taxon>Mollusca</taxon>
        <taxon>Bivalvia</taxon>
        <taxon>Autobranchia</taxon>
        <taxon>Heteroconchia</taxon>
        <taxon>Euheterodonta</taxon>
        <taxon>Imparidentia</taxon>
        <taxon>Neoheterodontei</taxon>
        <taxon>Myida</taxon>
        <taxon>Dreissenoidea</taxon>
        <taxon>Dreissenidae</taxon>
        <taxon>Dreissena</taxon>
    </lineage>
</organism>
<keyword evidence="2" id="KW-1185">Reference proteome</keyword>
<reference evidence="1" key="2">
    <citation type="submission" date="2020-11" db="EMBL/GenBank/DDBJ databases">
        <authorList>
            <person name="McCartney M.A."/>
            <person name="Auch B."/>
            <person name="Kono T."/>
            <person name="Mallez S."/>
            <person name="Becker A."/>
            <person name="Gohl D.M."/>
            <person name="Silverstein K.A.T."/>
            <person name="Koren S."/>
            <person name="Bechman K.B."/>
            <person name="Herman A."/>
            <person name="Abrahante J.E."/>
            <person name="Garbe J."/>
        </authorList>
    </citation>
    <scope>NUCLEOTIDE SEQUENCE</scope>
    <source>
        <strain evidence="1">Duluth1</strain>
        <tissue evidence="1">Whole animal</tissue>
    </source>
</reference>
<evidence type="ECO:0000313" key="1">
    <source>
        <dbReference type="EMBL" id="KAH3775775.1"/>
    </source>
</evidence>
<gene>
    <name evidence="1" type="ORF">DPMN_177181</name>
</gene>
<reference evidence="1" key="1">
    <citation type="journal article" date="2019" name="bioRxiv">
        <title>The Genome of the Zebra Mussel, Dreissena polymorpha: A Resource for Invasive Species Research.</title>
        <authorList>
            <person name="McCartney M.A."/>
            <person name="Auch B."/>
            <person name="Kono T."/>
            <person name="Mallez S."/>
            <person name="Zhang Y."/>
            <person name="Obille A."/>
            <person name="Becker A."/>
            <person name="Abrahante J.E."/>
            <person name="Garbe J."/>
            <person name="Badalamenti J.P."/>
            <person name="Herman A."/>
            <person name="Mangelson H."/>
            <person name="Liachko I."/>
            <person name="Sullivan S."/>
            <person name="Sone E.D."/>
            <person name="Koren S."/>
            <person name="Silverstein K.A.T."/>
            <person name="Beckman K.B."/>
            <person name="Gohl D.M."/>
        </authorList>
    </citation>
    <scope>NUCLEOTIDE SEQUENCE</scope>
    <source>
        <strain evidence="1">Duluth1</strain>
        <tissue evidence="1">Whole animal</tissue>
    </source>
</reference>
<dbReference type="AlphaFoldDB" id="A0A9D4IIT0"/>
<protein>
    <submittedName>
        <fullName evidence="1">Uncharacterized protein</fullName>
    </submittedName>
</protein>
<dbReference type="EMBL" id="JAIWYP010000009">
    <property type="protein sequence ID" value="KAH3775775.1"/>
    <property type="molecule type" value="Genomic_DNA"/>
</dbReference>
<dbReference type="Proteomes" id="UP000828390">
    <property type="component" value="Unassembled WGS sequence"/>
</dbReference>
<name>A0A9D4IIT0_DREPO</name>